<evidence type="ECO:0000313" key="2">
    <source>
        <dbReference type="Proteomes" id="UP000887159"/>
    </source>
</evidence>
<proteinExistence type="predicted"/>
<protein>
    <submittedName>
        <fullName evidence="1">Uncharacterized protein</fullName>
    </submittedName>
</protein>
<evidence type="ECO:0000313" key="1">
    <source>
        <dbReference type="EMBL" id="GFY34864.1"/>
    </source>
</evidence>
<dbReference type="Proteomes" id="UP000887159">
    <property type="component" value="Unassembled WGS sequence"/>
</dbReference>
<organism evidence="1 2">
    <name type="scientific">Trichonephila clavipes</name>
    <name type="common">Golden silk orbweaver</name>
    <name type="synonym">Nephila clavipes</name>
    <dbReference type="NCBI Taxonomy" id="2585209"/>
    <lineage>
        <taxon>Eukaryota</taxon>
        <taxon>Metazoa</taxon>
        <taxon>Ecdysozoa</taxon>
        <taxon>Arthropoda</taxon>
        <taxon>Chelicerata</taxon>
        <taxon>Arachnida</taxon>
        <taxon>Araneae</taxon>
        <taxon>Araneomorphae</taxon>
        <taxon>Entelegynae</taxon>
        <taxon>Araneoidea</taxon>
        <taxon>Nephilidae</taxon>
        <taxon>Trichonephila</taxon>
    </lineage>
</organism>
<reference evidence="1" key="1">
    <citation type="submission" date="2020-08" db="EMBL/GenBank/DDBJ databases">
        <title>Multicomponent nature underlies the extraordinary mechanical properties of spider dragline silk.</title>
        <authorList>
            <person name="Kono N."/>
            <person name="Nakamura H."/>
            <person name="Mori M."/>
            <person name="Yoshida Y."/>
            <person name="Ohtoshi R."/>
            <person name="Malay A.D."/>
            <person name="Moran D.A.P."/>
            <person name="Tomita M."/>
            <person name="Numata K."/>
            <person name="Arakawa K."/>
        </authorList>
    </citation>
    <scope>NUCLEOTIDE SEQUENCE</scope>
</reference>
<sequence length="189" mass="21445">MEPNRSVICLVLEIRANARHKKLASSHDEFRGSRAGTADQMALAKTIYMGLQSIGKKSRAMRGRVVGLDLDMDNGHCIILQSYHFCKLTCSSKFPVFEEYVRSAHPSNIFPIYFSVATVPEWSRLRTRDRRCRMMGLNPGAPGGPSFRDADASEFCRVVEQNNFESFQTLSDFLEESEVDLDMEIRDVI</sequence>
<name>A0A8X7BLQ4_TRICX</name>
<accession>A0A8X7BLQ4</accession>
<dbReference type="EMBL" id="BMAU01021429">
    <property type="protein sequence ID" value="GFY34864.1"/>
    <property type="molecule type" value="Genomic_DNA"/>
</dbReference>
<keyword evidence="2" id="KW-1185">Reference proteome</keyword>
<dbReference type="AlphaFoldDB" id="A0A8X7BLQ4"/>
<gene>
    <name evidence="1" type="ORF">TNCV_154371</name>
</gene>
<comment type="caution">
    <text evidence="1">The sequence shown here is derived from an EMBL/GenBank/DDBJ whole genome shotgun (WGS) entry which is preliminary data.</text>
</comment>